<sequence>MRNELLECKFEEDKIEGISVEDLERYFDLFDQSRTSEKGIQPRYTCYLYLGVKTLI</sequence>
<evidence type="ECO:0000313" key="1">
    <source>
        <dbReference type="EMBL" id="ACM15910.1"/>
    </source>
</evidence>
<name>B9J6B5_BACCQ</name>
<evidence type="ECO:0000313" key="2">
    <source>
        <dbReference type="Proteomes" id="UP000000441"/>
    </source>
</evidence>
<geneLocation type="plasmid" evidence="1 2">
    <name>pBc239</name>
</geneLocation>
<dbReference type="KEGG" id="bcq:BCQ_PI176"/>
<accession>B9J6B5</accession>
<dbReference type="AlphaFoldDB" id="B9J6B5"/>
<keyword evidence="1" id="KW-0614">Plasmid</keyword>
<dbReference type="Proteomes" id="UP000000441">
    <property type="component" value="Plasmid pBc239"/>
</dbReference>
<dbReference type="EMBL" id="CP000228">
    <property type="protein sequence ID" value="ACM15910.1"/>
    <property type="molecule type" value="Genomic_DNA"/>
</dbReference>
<reference evidence="1 2" key="1">
    <citation type="journal article" date="2009" name="J. Bacteriol.">
        <title>Complete genome sequence of the extremophilic Bacillus cereus strain Q1 with industrial applications.</title>
        <authorList>
            <person name="Xiong Z."/>
            <person name="Jiang Y."/>
            <person name="Qi D."/>
            <person name="Lu H."/>
            <person name="Yang F."/>
            <person name="Yang J."/>
            <person name="Chen L."/>
            <person name="Sun L."/>
            <person name="Xu X."/>
            <person name="Xue Y."/>
            <person name="Zhu Y."/>
            <person name="Jin Q."/>
        </authorList>
    </citation>
    <scope>NUCLEOTIDE SEQUENCE [LARGE SCALE GENOMIC DNA]</scope>
    <source>
        <strain evidence="1 2">Q1</strain>
        <plasmid evidence="1 2">pBc239</plasmid>
    </source>
</reference>
<proteinExistence type="predicted"/>
<dbReference type="HOGENOM" id="CLU_3004397_0_0_9"/>
<protein>
    <submittedName>
        <fullName evidence="1">Uncharacterized protein</fullName>
    </submittedName>
</protein>
<organism evidence="1 2">
    <name type="scientific">Bacillus cereus (strain Q1)</name>
    <dbReference type="NCBI Taxonomy" id="361100"/>
    <lineage>
        <taxon>Bacteria</taxon>
        <taxon>Bacillati</taxon>
        <taxon>Bacillota</taxon>
        <taxon>Bacilli</taxon>
        <taxon>Bacillales</taxon>
        <taxon>Bacillaceae</taxon>
        <taxon>Bacillus</taxon>
        <taxon>Bacillus cereus group</taxon>
    </lineage>
</organism>
<gene>
    <name evidence="1" type="ordered locus">BCQ_PI176</name>
</gene>